<evidence type="ECO:0000259" key="1">
    <source>
        <dbReference type="Pfam" id="PF12937"/>
    </source>
</evidence>
<dbReference type="Pfam" id="PF12937">
    <property type="entry name" value="F-box-like"/>
    <property type="match status" value="1"/>
</dbReference>
<keyword evidence="3" id="KW-1185">Reference proteome</keyword>
<dbReference type="SUPFAM" id="SSF52047">
    <property type="entry name" value="RNI-like"/>
    <property type="match status" value="1"/>
</dbReference>
<accession>A0A165PX75</accession>
<organism evidence="2 3">
    <name type="scientific">Exidia glandulosa HHB12029</name>
    <dbReference type="NCBI Taxonomy" id="1314781"/>
    <lineage>
        <taxon>Eukaryota</taxon>
        <taxon>Fungi</taxon>
        <taxon>Dikarya</taxon>
        <taxon>Basidiomycota</taxon>
        <taxon>Agaricomycotina</taxon>
        <taxon>Agaricomycetes</taxon>
        <taxon>Auriculariales</taxon>
        <taxon>Exidiaceae</taxon>
        <taxon>Exidia</taxon>
    </lineage>
</organism>
<dbReference type="SUPFAM" id="SSF81383">
    <property type="entry name" value="F-box domain"/>
    <property type="match status" value="1"/>
</dbReference>
<name>A0A165PX75_EXIGL</name>
<dbReference type="InParanoid" id="A0A165PX75"/>
<dbReference type="Gene3D" id="1.20.1280.50">
    <property type="match status" value="1"/>
</dbReference>
<feature type="domain" description="F-box" evidence="1">
    <location>
        <begin position="78"/>
        <end position="126"/>
    </location>
</feature>
<evidence type="ECO:0000313" key="3">
    <source>
        <dbReference type="Proteomes" id="UP000077266"/>
    </source>
</evidence>
<dbReference type="Proteomes" id="UP000077266">
    <property type="component" value="Unassembled WGS sequence"/>
</dbReference>
<dbReference type="AlphaFoldDB" id="A0A165PX75"/>
<dbReference type="InterPro" id="IPR036047">
    <property type="entry name" value="F-box-like_dom_sf"/>
</dbReference>
<dbReference type="EMBL" id="KV425886">
    <property type="protein sequence ID" value="KZW02786.1"/>
    <property type="molecule type" value="Genomic_DNA"/>
</dbReference>
<protein>
    <recommendedName>
        <fullName evidence="1">F-box domain-containing protein</fullName>
    </recommendedName>
</protein>
<reference evidence="2 3" key="1">
    <citation type="journal article" date="2016" name="Mol. Biol. Evol.">
        <title>Comparative Genomics of Early-Diverging Mushroom-Forming Fungi Provides Insights into the Origins of Lignocellulose Decay Capabilities.</title>
        <authorList>
            <person name="Nagy L.G."/>
            <person name="Riley R."/>
            <person name="Tritt A."/>
            <person name="Adam C."/>
            <person name="Daum C."/>
            <person name="Floudas D."/>
            <person name="Sun H."/>
            <person name="Yadav J.S."/>
            <person name="Pangilinan J."/>
            <person name="Larsson K.H."/>
            <person name="Matsuura K."/>
            <person name="Barry K."/>
            <person name="Labutti K."/>
            <person name="Kuo R."/>
            <person name="Ohm R.A."/>
            <person name="Bhattacharya S.S."/>
            <person name="Shirouzu T."/>
            <person name="Yoshinaga Y."/>
            <person name="Martin F.M."/>
            <person name="Grigoriev I.V."/>
            <person name="Hibbett D.S."/>
        </authorList>
    </citation>
    <scope>NUCLEOTIDE SEQUENCE [LARGE SCALE GENOMIC DNA]</scope>
    <source>
        <strain evidence="2 3">HHB12029</strain>
    </source>
</reference>
<evidence type="ECO:0000313" key="2">
    <source>
        <dbReference type="EMBL" id="KZW02786.1"/>
    </source>
</evidence>
<dbReference type="Gene3D" id="3.80.10.10">
    <property type="entry name" value="Ribonuclease Inhibitor"/>
    <property type="match status" value="1"/>
</dbReference>
<dbReference type="OrthoDB" id="2884925at2759"/>
<gene>
    <name evidence="2" type="ORF">EXIGLDRAFT_828924</name>
</gene>
<proteinExistence type="predicted"/>
<sequence length="547" mass="60748">MDSSDSAAAMKDGLAELESLIHQQLDTAEDRLLYSNDRPSGSSAIYAAVVAGARETEDTLHRIMLRMRRRVNLLAPVNRLPQEILCRLFSEGPSNSSQQSVRISHVCSYWRELALDDPRLWTSITIINGRTLPALAVLLSRAKQQPVDLRLYLVDIKGKEEQAGAALTCIVQHMQHMGKLSIHFNADLRKSLFRKLCDVHAPVLTSLSLSCTVFSSRYPLPVNIFNGNAPKLTELELSHISPANGIGRAFAGVRVIEMWQSCVTVDSLRRIAAACPAVEDITLQGWEGYASRTSETPGRLLSFEHLEQIAFIDMDPETVRAIISHLDCSNIDCIKVKCGPTSRHVPHLNLLRQLLGTLEPVTEALVEGHPIRASTTDSEPTRRSWRILAFDRNDVARELMFEDGLTPLARNALNPDGNLLLHVRKLTVDARCWAPFIDTVDADTPALGVLKLHIPEDTTDAALWHLNAVLKPVTSAKQPLRCPGLRRLVLKARRRVEVSAESVLQVLDQAIQIQAPKLKELRLKNITVKAGMGLEILRARVDDLSMV</sequence>
<dbReference type="InterPro" id="IPR032675">
    <property type="entry name" value="LRR_dom_sf"/>
</dbReference>
<dbReference type="InterPro" id="IPR001810">
    <property type="entry name" value="F-box_dom"/>
</dbReference>